<gene>
    <name evidence="1" type="ORF">FRX31_012734</name>
</gene>
<organism evidence="1 2">
    <name type="scientific">Thalictrum thalictroides</name>
    <name type="common">Rue-anemone</name>
    <name type="synonym">Anemone thalictroides</name>
    <dbReference type="NCBI Taxonomy" id="46969"/>
    <lineage>
        <taxon>Eukaryota</taxon>
        <taxon>Viridiplantae</taxon>
        <taxon>Streptophyta</taxon>
        <taxon>Embryophyta</taxon>
        <taxon>Tracheophyta</taxon>
        <taxon>Spermatophyta</taxon>
        <taxon>Magnoliopsida</taxon>
        <taxon>Ranunculales</taxon>
        <taxon>Ranunculaceae</taxon>
        <taxon>Thalictroideae</taxon>
        <taxon>Thalictrum</taxon>
    </lineage>
</organism>
<reference evidence="1 2" key="1">
    <citation type="submission" date="2020-06" db="EMBL/GenBank/DDBJ databases">
        <title>Transcriptomic and genomic resources for Thalictrum thalictroides and T. hernandezii: Facilitating candidate gene discovery in an emerging model plant lineage.</title>
        <authorList>
            <person name="Arias T."/>
            <person name="Riano-Pachon D.M."/>
            <person name="Di Stilio V.S."/>
        </authorList>
    </citation>
    <scope>NUCLEOTIDE SEQUENCE [LARGE SCALE GENOMIC DNA]</scope>
    <source>
        <strain evidence="2">cv. WT478/WT964</strain>
        <tissue evidence="1">Leaves</tissue>
    </source>
</reference>
<name>A0A7J6WJX0_THATH</name>
<evidence type="ECO:0000313" key="2">
    <source>
        <dbReference type="Proteomes" id="UP000554482"/>
    </source>
</evidence>
<keyword evidence="2" id="KW-1185">Reference proteome</keyword>
<dbReference type="EMBL" id="JABWDY010014371">
    <property type="protein sequence ID" value="KAF5197679.1"/>
    <property type="molecule type" value="Genomic_DNA"/>
</dbReference>
<comment type="caution">
    <text evidence="1">The sequence shown here is derived from an EMBL/GenBank/DDBJ whole genome shotgun (WGS) entry which is preliminary data.</text>
</comment>
<protein>
    <submittedName>
        <fullName evidence="1">Uncharacterized protein</fullName>
    </submittedName>
</protein>
<dbReference type="Proteomes" id="UP000554482">
    <property type="component" value="Unassembled WGS sequence"/>
</dbReference>
<evidence type="ECO:0000313" key="1">
    <source>
        <dbReference type="EMBL" id="KAF5197679.1"/>
    </source>
</evidence>
<accession>A0A7J6WJX0</accession>
<proteinExistence type="predicted"/>
<sequence>MAVNDLKQEVDQIPPGNTYSRLFQMVAGLQEEVSTNRKSKSMTVLQDQKVRKTTSDGSMLCLCVLDKFPHA</sequence>
<dbReference type="AlphaFoldDB" id="A0A7J6WJX0"/>